<feature type="transmembrane region" description="Helical" evidence="8">
    <location>
        <begin position="126"/>
        <end position="145"/>
    </location>
</feature>
<sequence>MLQCLTLVTHNTASPNLVKLIPLVSIMLLMLSAFIMPLLKKKRHLFGLTGGALAILMVLSFVNVAYIYQNGGYYFDIGHFPAPFGISLRIGEIESLIALLFAIVDLMVTWYAYYSLEKEIKESRIAFFHTMNLLLLASLLGIVFTNDVFNGFVFLEVSTLAACGIIVVKDKKTNIKAGLKYLILSSLGSGLVLMGIAFIYSLSGHLSMDYIHEAMIANLDGKQNTILISVILFTVGLGIKGAMFPLHIWLPDAHASAPSPSSAILSALVIKAPVIFLIKVFYKVYGTQIIHETVILDLVLLFGVMGMIFGSLFARSQKELKRMIAYSSVAQMGYIFFAIGIGNTLGVVMAIYHIVAHALTKSSLFLAAGSFIEQTGFKHIEDFRGIGKEMPVTLGIFTVSGLSMIGIPVLPGFISKWNLAMASIQSDKLYLLIFLLISSLLNASYYFPIIINGYFGEENLDGKVFLSKSKPIKQLLPLIILTVLMVLVGFFSGSLIEFIERGVYTV</sequence>
<evidence type="ECO:0000256" key="2">
    <source>
        <dbReference type="ARBA" id="ARBA00005346"/>
    </source>
</evidence>
<gene>
    <name evidence="10" type="ORF">KHM83_13935</name>
</gene>
<evidence type="ECO:0000256" key="8">
    <source>
        <dbReference type="SAM" id="Phobius"/>
    </source>
</evidence>
<dbReference type="PRINTS" id="PR01437">
    <property type="entry name" value="NUOXDRDTASE4"/>
</dbReference>
<evidence type="ECO:0000256" key="5">
    <source>
        <dbReference type="ARBA" id="ARBA00022989"/>
    </source>
</evidence>
<keyword evidence="11" id="KW-1185">Reference proteome</keyword>
<keyword evidence="5 8" id="KW-1133">Transmembrane helix</keyword>
<accession>A0ABS5PRI8</accession>
<dbReference type="InterPro" id="IPR050586">
    <property type="entry name" value="CPA3_Na-H_Antiporter_D"/>
</dbReference>
<name>A0ABS5PRI8_9FIRM</name>
<feature type="transmembrane region" description="Helical" evidence="8">
    <location>
        <begin position="20"/>
        <end position="39"/>
    </location>
</feature>
<feature type="transmembrane region" description="Helical" evidence="8">
    <location>
        <begin position="262"/>
        <end position="282"/>
    </location>
</feature>
<feature type="transmembrane region" description="Helical" evidence="8">
    <location>
        <begin position="294"/>
        <end position="314"/>
    </location>
</feature>
<proteinExistence type="inferred from homology"/>
<evidence type="ECO:0000313" key="10">
    <source>
        <dbReference type="EMBL" id="MBS7527780.1"/>
    </source>
</evidence>
<dbReference type="RefSeq" id="WP_213237638.1">
    <property type="nucleotide sequence ID" value="NZ_JAHBCL010000025.1"/>
</dbReference>
<feature type="transmembrane region" description="Helical" evidence="8">
    <location>
        <begin position="181"/>
        <end position="206"/>
    </location>
</feature>
<dbReference type="InterPro" id="IPR003918">
    <property type="entry name" value="NADH_UbQ_OxRdtase"/>
</dbReference>
<dbReference type="InterPro" id="IPR001750">
    <property type="entry name" value="ND/Mrp_TM"/>
</dbReference>
<feature type="transmembrane region" description="Helical" evidence="8">
    <location>
        <begin position="96"/>
        <end position="114"/>
    </location>
</feature>
<feature type="transmembrane region" description="Helical" evidence="8">
    <location>
        <begin position="394"/>
        <end position="417"/>
    </location>
</feature>
<comment type="subcellular location">
    <subcellularLocation>
        <location evidence="1">Cell membrane</location>
        <topology evidence="1">Multi-pass membrane protein</topology>
    </subcellularLocation>
    <subcellularLocation>
        <location evidence="7">Membrane</location>
        <topology evidence="7">Multi-pass membrane protein</topology>
    </subcellularLocation>
</comment>
<feature type="transmembrane region" description="Helical" evidence="8">
    <location>
        <begin position="475"/>
        <end position="499"/>
    </location>
</feature>
<dbReference type="EMBL" id="JAHBCL010000025">
    <property type="protein sequence ID" value="MBS7527780.1"/>
    <property type="molecule type" value="Genomic_DNA"/>
</dbReference>
<dbReference type="PANTHER" id="PTHR42703:SF1">
    <property type="entry name" value="NA(+)_H(+) ANTIPORTER SUBUNIT D1"/>
    <property type="match status" value="1"/>
</dbReference>
<keyword evidence="4 7" id="KW-0812">Transmembrane</keyword>
<dbReference type="PANTHER" id="PTHR42703">
    <property type="entry name" value="NADH DEHYDROGENASE"/>
    <property type="match status" value="1"/>
</dbReference>
<reference evidence="10 11" key="1">
    <citation type="submission" date="2021-05" db="EMBL/GenBank/DDBJ databases">
        <title>Fusibacter ferrireducens sp. nov., an anaerobic, sulfur- and Fe-reducing bacterium isolated from the mangrove sediment.</title>
        <authorList>
            <person name="Qiu D."/>
        </authorList>
    </citation>
    <scope>NUCLEOTIDE SEQUENCE [LARGE SCALE GENOMIC DNA]</scope>
    <source>
        <strain evidence="10 11">DSM 12116</strain>
    </source>
</reference>
<feature type="transmembrane region" description="Helical" evidence="8">
    <location>
        <begin position="151"/>
        <end position="169"/>
    </location>
</feature>
<keyword evidence="3" id="KW-1003">Cell membrane</keyword>
<evidence type="ECO:0000256" key="7">
    <source>
        <dbReference type="RuleBase" id="RU000320"/>
    </source>
</evidence>
<keyword evidence="6 8" id="KW-0472">Membrane</keyword>
<protein>
    <recommendedName>
        <fullName evidence="9">NADH:quinone oxidoreductase/Mrp antiporter transmembrane domain-containing protein</fullName>
    </recommendedName>
</protein>
<dbReference type="Proteomes" id="UP000746471">
    <property type="component" value="Unassembled WGS sequence"/>
</dbReference>
<evidence type="ECO:0000313" key="11">
    <source>
        <dbReference type="Proteomes" id="UP000746471"/>
    </source>
</evidence>
<evidence type="ECO:0000256" key="6">
    <source>
        <dbReference type="ARBA" id="ARBA00023136"/>
    </source>
</evidence>
<feature type="domain" description="NADH:quinone oxidoreductase/Mrp antiporter transmembrane" evidence="9">
    <location>
        <begin position="146"/>
        <end position="441"/>
    </location>
</feature>
<feature type="transmembrane region" description="Helical" evidence="8">
    <location>
        <begin position="429"/>
        <end position="455"/>
    </location>
</feature>
<comment type="similarity">
    <text evidence="2">Belongs to the CPA3 antiporters (TC 2.A.63) subunit D family.</text>
</comment>
<evidence type="ECO:0000259" key="9">
    <source>
        <dbReference type="Pfam" id="PF00361"/>
    </source>
</evidence>
<feature type="transmembrane region" description="Helical" evidence="8">
    <location>
        <begin position="46"/>
        <end position="68"/>
    </location>
</feature>
<feature type="transmembrane region" description="Helical" evidence="8">
    <location>
        <begin position="226"/>
        <end position="250"/>
    </location>
</feature>
<evidence type="ECO:0000256" key="1">
    <source>
        <dbReference type="ARBA" id="ARBA00004651"/>
    </source>
</evidence>
<evidence type="ECO:0000256" key="3">
    <source>
        <dbReference type="ARBA" id="ARBA00022475"/>
    </source>
</evidence>
<dbReference type="Pfam" id="PF00361">
    <property type="entry name" value="Proton_antipo_M"/>
    <property type="match status" value="1"/>
</dbReference>
<feature type="transmembrane region" description="Helical" evidence="8">
    <location>
        <begin position="334"/>
        <end position="355"/>
    </location>
</feature>
<organism evidence="10 11">
    <name type="scientific">Fusibacter paucivorans</name>
    <dbReference type="NCBI Taxonomy" id="76009"/>
    <lineage>
        <taxon>Bacteria</taxon>
        <taxon>Bacillati</taxon>
        <taxon>Bacillota</taxon>
        <taxon>Clostridia</taxon>
        <taxon>Eubacteriales</taxon>
        <taxon>Eubacteriales Family XII. Incertae Sedis</taxon>
        <taxon>Fusibacter</taxon>
    </lineage>
</organism>
<comment type="caution">
    <text evidence="10">The sequence shown here is derived from an EMBL/GenBank/DDBJ whole genome shotgun (WGS) entry which is preliminary data.</text>
</comment>
<evidence type="ECO:0000256" key="4">
    <source>
        <dbReference type="ARBA" id="ARBA00022692"/>
    </source>
</evidence>